<dbReference type="GO" id="GO:0000103">
    <property type="term" value="P:sulfate assimilation"/>
    <property type="evidence" value="ECO:0007669"/>
    <property type="project" value="TreeGrafter"/>
</dbReference>
<evidence type="ECO:0000256" key="3">
    <source>
        <dbReference type="ARBA" id="ARBA00022741"/>
    </source>
</evidence>
<organism evidence="5 6">
    <name type="scientific">Lactuca virosa</name>
    <dbReference type="NCBI Taxonomy" id="75947"/>
    <lineage>
        <taxon>Eukaryota</taxon>
        <taxon>Viridiplantae</taxon>
        <taxon>Streptophyta</taxon>
        <taxon>Embryophyta</taxon>
        <taxon>Tracheophyta</taxon>
        <taxon>Spermatophyta</taxon>
        <taxon>Magnoliopsida</taxon>
        <taxon>eudicotyledons</taxon>
        <taxon>Gunneridae</taxon>
        <taxon>Pentapetalae</taxon>
        <taxon>asterids</taxon>
        <taxon>campanulids</taxon>
        <taxon>Asterales</taxon>
        <taxon>Asteraceae</taxon>
        <taxon>Cichorioideae</taxon>
        <taxon>Cichorieae</taxon>
        <taxon>Lactucinae</taxon>
        <taxon>Lactuca</taxon>
    </lineage>
</organism>
<dbReference type="GO" id="GO:0005524">
    <property type="term" value="F:ATP binding"/>
    <property type="evidence" value="ECO:0007669"/>
    <property type="project" value="UniProtKB-KW"/>
</dbReference>
<evidence type="ECO:0000256" key="2">
    <source>
        <dbReference type="ARBA" id="ARBA00022679"/>
    </source>
</evidence>
<dbReference type="EMBL" id="CAKMRJ010005412">
    <property type="protein sequence ID" value="CAH1442544.1"/>
    <property type="molecule type" value="Genomic_DNA"/>
</dbReference>
<reference evidence="5 6" key="1">
    <citation type="submission" date="2022-01" db="EMBL/GenBank/DDBJ databases">
        <authorList>
            <person name="Xiong W."/>
            <person name="Schranz E."/>
        </authorList>
    </citation>
    <scope>NUCLEOTIDE SEQUENCE [LARGE SCALE GENOMIC DNA]</scope>
</reference>
<dbReference type="AlphaFoldDB" id="A0AAU9NX83"/>
<evidence type="ECO:0000256" key="1">
    <source>
        <dbReference type="ARBA" id="ARBA00004678"/>
    </source>
</evidence>
<keyword evidence="3" id="KW-0547">Nucleotide-binding</keyword>
<accession>A0AAU9NX83</accession>
<protein>
    <submittedName>
        <fullName evidence="5">Uncharacterized protein</fullName>
    </submittedName>
</protein>
<dbReference type="GO" id="GO:0004020">
    <property type="term" value="F:adenylylsulfate kinase activity"/>
    <property type="evidence" value="ECO:0007669"/>
    <property type="project" value="TreeGrafter"/>
</dbReference>
<dbReference type="PANTHER" id="PTHR11055:SF41">
    <property type="entry name" value="SULFATE ADENYLYLTRANSFERASE"/>
    <property type="match status" value="1"/>
</dbReference>
<sequence>MIAATWVPYVEESLTDAIDWLIGGDHQVIQPIKYHDGIMFCYFTHLEADDVLHCWCLKQHHKVLEDGVLDPENPRQWC</sequence>
<dbReference type="Proteomes" id="UP001157418">
    <property type="component" value="Unassembled WGS sequence"/>
</dbReference>
<dbReference type="PANTHER" id="PTHR11055">
    <property type="entry name" value="BIFUNCTIONAL 3'-PHOSPHOADENOSINE 5'-PHOSPHOSULFATE SYNTHASE"/>
    <property type="match status" value="1"/>
</dbReference>
<comment type="caution">
    <text evidence="5">The sequence shown here is derived from an EMBL/GenBank/DDBJ whole genome shotgun (WGS) entry which is preliminary data.</text>
</comment>
<name>A0AAU9NX83_9ASTR</name>
<keyword evidence="6" id="KW-1185">Reference proteome</keyword>
<keyword evidence="4" id="KW-0067">ATP-binding</keyword>
<evidence type="ECO:0000256" key="4">
    <source>
        <dbReference type="ARBA" id="ARBA00022840"/>
    </source>
</evidence>
<evidence type="ECO:0000313" key="6">
    <source>
        <dbReference type="Proteomes" id="UP001157418"/>
    </source>
</evidence>
<gene>
    <name evidence="5" type="ORF">LVIROSA_LOCUS28521</name>
</gene>
<comment type="pathway">
    <text evidence="1">Sulfur metabolism.</text>
</comment>
<keyword evidence="2" id="KW-0808">Transferase</keyword>
<evidence type="ECO:0000313" key="5">
    <source>
        <dbReference type="EMBL" id="CAH1442544.1"/>
    </source>
</evidence>
<proteinExistence type="predicted"/>